<evidence type="ECO:0000256" key="8">
    <source>
        <dbReference type="SAM" id="Phobius"/>
    </source>
</evidence>
<dbReference type="InterPro" id="IPR000715">
    <property type="entry name" value="Glycosyl_transferase_4"/>
</dbReference>
<evidence type="ECO:0000256" key="1">
    <source>
        <dbReference type="ARBA" id="ARBA00004651"/>
    </source>
</evidence>
<protein>
    <submittedName>
        <fullName evidence="9">UDP-N-acetylglucosamine-1-phosphate transferase</fullName>
    </submittedName>
</protein>
<accession>A0A7C0WS16</accession>
<keyword evidence="5 8" id="KW-1133">Transmembrane helix</keyword>
<feature type="transmembrane region" description="Helical" evidence="8">
    <location>
        <begin position="152"/>
        <end position="169"/>
    </location>
</feature>
<dbReference type="EMBL" id="DQZW01000169">
    <property type="protein sequence ID" value="HDL89964.1"/>
    <property type="molecule type" value="Genomic_DNA"/>
</dbReference>
<feature type="transmembrane region" description="Helical" evidence="8">
    <location>
        <begin position="65"/>
        <end position="83"/>
    </location>
</feature>
<keyword evidence="7" id="KW-0460">Magnesium</keyword>
<dbReference type="GO" id="GO:0005886">
    <property type="term" value="C:plasma membrane"/>
    <property type="evidence" value="ECO:0007669"/>
    <property type="project" value="UniProtKB-SubCell"/>
</dbReference>
<feature type="non-terminal residue" evidence="9">
    <location>
        <position position="1"/>
    </location>
</feature>
<sequence length="290" mass="32550">DLRKIPTSGGISVLLALFILYSAVAILEALGYQQLFPPITLLDWKALIVICFFGFFGLLDDFTDVGRITKVFLPFTFSLPLAIELHPNVVFLPFIGLVDFGVLYWLAIVPVYVMVTSNLVNMHSGFNGMAVGLSAIVIGFLLAKSIISGRDTIFMLTCMLGVLLGFLWYNRYPSRIFEGNVGALSMGAAIGAGIVANGFLVSGFVMLIPHVANFLMYIYWRIMRKLHPQDERWRAEKFGKVREDGTLEVPNPLTLKWLLPYHLKMTEKQVVLTMYLLTLVFCILGFFIDF</sequence>
<feature type="transmembrane region" description="Helical" evidence="8">
    <location>
        <begin position="270"/>
        <end position="288"/>
    </location>
</feature>
<evidence type="ECO:0000256" key="7">
    <source>
        <dbReference type="PIRSR" id="PIRSR600715-1"/>
    </source>
</evidence>
<evidence type="ECO:0000256" key="5">
    <source>
        <dbReference type="ARBA" id="ARBA00022989"/>
    </source>
</evidence>
<dbReference type="GO" id="GO:0044038">
    <property type="term" value="P:cell wall macromolecule biosynthetic process"/>
    <property type="evidence" value="ECO:0007669"/>
    <property type="project" value="TreeGrafter"/>
</dbReference>
<name>A0A7C0WS16_9BACT</name>
<dbReference type="Pfam" id="PF00953">
    <property type="entry name" value="Glycos_transf_4"/>
    <property type="match status" value="1"/>
</dbReference>
<proteinExistence type="predicted"/>
<evidence type="ECO:0000256" key="3">
    <source>
        <dbReference type="ARBA" id="ARBA00022679"/>
    </source>
</evidence>
<dbReference type="AlphaFoldDB" id="A0A7C0WS16"/>
<keyword evidence="2" id="KW-1003">Cell membrane</keyword>
<feature type="binding site" evidence="7">
    <location>
        <position position="121"/>
    </location>
    <ligand>
        <name>Mg(2+)</name>
        <dbReference type="ChEBI" id="CHEBI:18420"/>
    </ligand>
</feature>
<feature type="transmembrane region" description="Helical" evidence="8">
    <location>
        <begin position="90"/>
        <end position="113"/>
    </location>
</feature>
<evidence type="ECO:0000256" key="2">
    <source>
        <dbReference type="ARBA" id="ARBA00022475"/>
    </source>
</evidence>
<keyword evidence="4 8" id="KW-0812">Transmembrane</keyword>
<feature type="transmembrane region" description="Helical" evidence="8">
    <location>
        <begin position="189"/>
        <end position="220"/>
    </location>
</feature>
<dbReference type="GO" id="GO:0071555">
    <property type="term" value="P:cell wall organization"/>
    <property type="evidence" value="ECO:0007669"/>
    <property type="project" value="TreeGrafter"/>
</dbReference>
<comment type="subcellular location">
    <subcellularLocation>
        <location evidence="1">Cell membrane</location>
        <topology evidence="1">Multi-pass membrane protein</topology>
    </subcellularLocation>
</comment>
<dbReference type="GO" id="GO:0046872">
    <property type="term" value="F:metal ion binding"/>
    <property type="evidence" value="ECO:0007669"/>
    <property type="project" value="UniProtKB-KW"/>
</dbReference>
<organism evidence="9">
    <name type="scientific">Thermodesulforhabdus norvegica</name>
    <dbReference type="NCBI Taxonomy" id="39841"/>
    <lineage>
        <taxon>Bacteria</taxon>
        <taxon>Pseudomonadati</taxon>
        <taxon>Thermodesulfobacteriota</taxon>
        <taxon>Syntrophobacteria</taxon>
        <taxon>Syntrophobacterales</taxon>
        <taxon>Thermodesulforhabdaceae</taxon>
        <taxon>Thermodesulforhabdus</taxon>
    </lineage>
</organism>
<evidence type="ECO:0000313" key="9">
    <source>
        <dbReference type="EMBL" id="HDL89964.1"/>
    </source>
</evidence>
<evidence type="ECO:0000256" key="4">
    <source>
        <dbReference type="ARBA" id="ARBA00022692"/>
    </source>
</evidence>
<comment type="caution">
    <text evidence="9">The sequence shown here is derived from an EMBL/GenBank/DDBJ whole genome shotgun (WGS) entry which is preliminary data.</text>
</comment>
<dbReference type="PANTHER" id="PTHR22926">
    <property type="entry name" value="PHOSPHO-N-ACETYLMURAMOYL-PENTAPEPTIDE-TRANSFERASE"/>
    <property type="match status" value="1"/>
</dbReference>
<feature type="transmembrane region" description="Helical" evidence="8">
    <location>
        <begin position="12"/>
        <end position="30"/>
    </location>
</feature>
<reference evidence="9" key="1">
    <citation type="journal article" date="2020" name="mSystems">
        <title>Genome- and Community-Level Interaction Insights into Carbon Utilization and Element Cycling Functions of Hydrothermarchaeota in Hydrothermal Sediment.</title>
        <authorList>
            <person name="Zhou Z."/>
            <person name="Liu Y."/>
            <person name="Xu W."/>
            <person name="Pan J."/>
            <person name="Luo Z.H."/>
            <person name="Li M."/>
        </authorList>
    </citation>
    <scope>NUCLEOTIDE SEQUENCE [LARGE SCALE GENOMIC DNA]</scope>
    <source>
        <strain evidence="9">HyVt-19</strain>
    </source>
</reference>
<keyword evidence="3 9" id="KW-0808">Transferase</keyword>
<dbReference type="PANTHER" id="PTHR22926:SF3">
    <property type="entry name" value="UNDECAPRENYL-PHOSPHATE ALPHA-N-ACETYLGLUCOSAMINYL 1-PHOSPHATE TRANSFERASE"/>
    <property type="match status" value="1"/>
</dbReference>
<dbReference type="Proteomes" id="UP000886355">
    <property type="component" value="Unassembled WGS sequence"/>
</dbReference>
<keyword evidence="6 8" id="KW-0472">Membrane</keyword>
<feature type="transmembrane region" description="Helical" evidence="8">
    <location>
        <begin position="42"/>
        <end position="59"/>
    </location>
</feature>
<gene>
    <name evidence="9" type="ORF">ENG14_03575</name>
</gene>
<feature type="transmembrane region" description="Helical" evidence="8">
    <location>
        <begin position="125"/>
        <end position="143"/>
    </location>
</feature>
<keyword evidence="7" id="KW-0479">Metal-binding</keyword>
<comment type="cofactor">
    <cofactor evidence="7">
        <name>Mg(2+)</name>
        <dbReference type="ChEBI" id="CHEBI:18420"/>
    </cofactor>
</comment>
<evidence type="ECO:0000256" key="6">
    <source>
        <dbReference type="ARBA" id="ARBA00023136"/>
    </source>
</evidence>
<dbReference type="GO" id="GO:0016780">
    <property type="term" value="F:phosphotransferase activity, for other substituted phosphate groups"/>
    <property type="evidence" value="ECO:0007669"/>
    <property type="project" value="InterPro"/>
</dbReference>